<accession>A0A069D6B1</accession>
<dbReference type="STRING" id="1121097.GCA_000428125_02371"/>
<evidence type="ECO:0008006" key="3">
    <source>
        <dbReference type="Google" id="ProtNLM"/>
    </source>
</evidence>
<gene>
    <name evidence="1" type="ORF">JCM15093_3232</name>
</gene>
<dbReference type="OrthoDB" id="9810084at2"/>
<dbReference type="RefSeq" id="WP_024997494.1">
    <property type="nucleotide sequence ID" value="NZ_ATZI01000010.1"/>
</dbReference>
<evidence type="ECO:0000313" key="1">
    <source>
        <dbReference type="EMBL" id="GAK37942.1"/>
    </source>
</evidence>
<keyword evidence="2" id="KW-1185">Reference proteome</keyword>
<dbReference type="AlphaFoldDB" id="A0A069D6B1"/>
<name>A0A069D6B1_9BACE</name>
<reference evidence="1 2" key="1">
    <citation type="journal article" date="2015" name="Microbes Environ.">
        <title>Distribution and evolution of nitrogen fixation genes in the phylum bacteroidetes.</title>
        <authorList>
            <person name="Inoue J."/>
            <person name="Oshima K."/>
            <person name="Suda W."/>
            <person name="Sakamoto M."/>
            <person name="Iino T."/>
            <person name="Noda S."/>
            <person name="Hongoh Y."/>
            <person name="Hattori M."/>
            <person name="Ohkuma M."/>
        </authorList>
    </citation>
    <scope>NUCLEOTIDE SEQUENCE [LARGE SCALE GENOMIC DNA]</scope>
    <source>
        <strain evidence="1 2">JCM 15093</strain>
    </source>
</reference>
<organism evidence="1 2">
    <name type="scientific">Bacteroides graminisolvens DSM 19988 = JCM 15093</name>
    <dbReference type="NCBI Taxonomy" id="1121097"/>
    <lineage>
        <taxon>Bacteria</taxon>
        <taxon>Pseudomonadati</taxon>
        <taxon>Bacteroidota</taxon>
        <taxon>Bacteroidia</taxon>
        <taxon>Bacteroidales</taxon>
        <taxon>Bacteroidaceae</taxon>
        <taxon>Bacteroides</taxon>
    </lineage>
</organism>
<dbReference type="PANTHER" id="PTHR39337:SF1">
    <property type="entry name" value="BLR5642 PROTEIN"/>
    <property type="match status" value="1"/>
</dbReference>
<dbReference type="InterPro" id="IPR014519">
    <property type="entry name" value="UCP024492"/>
</dbReference>
<dbReference type="PIRSF" id="PIRSF024492">
    <property type="entry name" value="UCP024492"/>
    <property type="match status" value="1"/>
</dbReference>
<dbReference type="Pfam" id="PF04343">
    <property type="entry name" value="DUF488"/>
    <property type="match status" value="1"/>
</dbReference>
<proteinExistence type="predicted"/>
<dbReference type="InterPro" id="IPR007438">
    <property type="entry name" value="DUF488"/>
</dbReference>
<dbReference type="PANTHER" id="PTHR39337">
    <property type="entry name" value="BLR5642 PROTEIN"/>
    <property type="match status" value="1"/>
</dbReference>
<comment type="caution">
    <text evidence="1">The sequence shown here is derived from an EMBL/GenBank/DDBJ whole genome shotgun (WGS) entry which is preliminary data.</text>
</comment>
<sequence>MALENNIFSIGYGNKDINDFILELESFRIEFLIDIRSKPYSKFNEMFNQKLLKLAIETRGIKYGFMGDSLGGLPSDRSCYTQNNKVDYNILKTKDFFIEGLKRLQDANEKKYKVCVMCSESNPKDCHRAKLIGVELQKVGIELRHIIGVSKEKTQIQVISEITKGDGLTTLFGEDNLTSRKKYI</sequence>
<evidence type="ECO:0000313" key="2">
    <source>
        <dbReference type="Proteomes" id="UP000027601"/>
    </source>
</evidence>
<dbReference type="EMBL" id="BAJS01000033">
    <property type="protein sequence ID" value="GAK37942.1"/>
    <property type="molecule type" value="Genomic_DNA"/>
</dbReference>
<dbReference type="eggNOG" id="COG5483">
    <property type="taxonomic scope" value="Bacteria"/>
</dbReference>
<protein>
    <recommendedName>
        <fullName evidence="3">DUF488 domain-containing protein</fullName>
    </recommendedName>
</protein>
<dbReference type="Proteomes" id="UP000027601">
    <property type="component" value="Unassembled WGS sequence"/>
</dbReference>